<name>A0ABQ3RCX8_STRRR</name>
<evidence type="ECO:0000313" key="3">
    <source>
        <dbReference type="Proteomes" id="UP000646738"/>
    </source>
</evidence>
<dbReference type="EMBL" id="BNEA01000015">
    <property type="protein sequence ID" value="GHI53713.1"/>
    <property type="molecule type" value="Genomic_DNA"/>
</dbReference>
<reference evidence="3" key="1">
    <citation type="submission" date="2023-07" db="EMBL/GenBank/DDBJ databases">
        <title>Whole genome shotgun sequence of Streptomyces achromogenes subsp. rubradiris NBRC 14000.</title>
        <authorList>
            <person name="Komaki H."/>
            <person name="Tamura T."/>
        </authorList>
    </citation>
    <scope>NUCLEOTIDE SEQUENCE [LARGE SCALE GENOMIC DNA]</scope>
    <source>
        <strain evidence="3">NBRC 14000</strain>
    </source>
</reference>
<sequence length="117" mass="12801">MPRNPEQRRTLLLDDTVLYRPVGGPATMAEQCGHLLRLMEGTTGAGPVDIRVLPHDGPPGAFQLAGGEVGMVTVYDKQMIIGMHITPWYETRSGYARALTESLLQLQRRPTASTPTT</sequence>
<evidence type="ECO:0000313" key="2">
    <source>
        <dbReference type="EMBL" id="GHI53713.1"/>
    </source>
</evidence>
<proteinExistence type="predicted"/>
<protein>
    <recommendedName>
        <fullName evidence="1">DUF5753 domain-containing protein</fullName>
    </recommendedName>
</protein>
<evidence type="ECO:0000259" key="1">
    <source>
        <dbReference type="Pfam" id="PF19054"/>
    </source>
</evidence>
<dbReference type="InterPro" id="IPR043917">
    <property type="entry name" value="DUF5753"/>
</dbReference>
<comment type="caution">
    <text evidence="2">The sequence shown here is derived from an EMBL/GenBank/DDBJ whole genome shotgun (WGS) entry which is preliminary data.</text>
</comment>
<accession>A0ABQ3RCX8</accession>
<gene>
    <name evidence="2" type="ORF">Srubr_35590</name>
</gene>
<keyword evidence="3" id="KW-1185">Reference proteome</keyword>
<organism evidence="2 3">
    <name type="scientific">Streptomyces rubradiris</name>
    <name type="common">Streptomyces achromogenes subsp. rubradiris</name>
    <dbReference type="NCBI Taxonomy" id="285531"/>
    <lineage>
        <taxon>Bacteria</taxon>
        <taxon>Bacillati</taxon>
        <taxon>Actinomycetota</taxon>
        <taxon>Actinomycetes</taxon>
        <taxon>Kitasatosporales</taxon>
        <taxon>Streptomycetaceae</taxon>
        <taxon>Streptomyces</taxon>
    </lineage>
</organism>
<dbReference type="Pfam" id="PF19054">
    <property type="entry name" value="DUF5753"/>
    <property type="match status" value="1"/>
</dbReference>
<feature type="domain" description="DUF5753" evidence="1">
    <location>
        <begin position="3"/>
        <end position="71"/>
    </location>
</feature>
<dbReference type="Proteomes" id="UP000646738">
    <property type="component" value="Unassembled WGS sequence"/>
</dbReference>